<evidence type="ECO:0008006" key="5">
    <source>
        <dbReference type="Google" id="ProtNLM"/>
    </source>
</evidence>
<keyword evidence="2" id="KW-0732">Signal</keyword>
<evidence type="ECO:0000313" key="4">
    <source>
        <dbReference type="Proteomes" id="UP001230289"/>
    </source>
</evidence>
<organism evidence="3 4">
    <name type="scientific">Microbacterium capsulatum</name>
    <dbReference type="NCBI Taxonomy" id="3041921"/>
    <lineage>
        <taxon>Bacteria</taxon>
        <taxon>Bacillati</taxon>
        <taxon>Actinomycetota</taxon>
        <taxon>Actinomycetes</taxon>
        <taxon>Micrococcales</taxon>
        <taxon>Microbacteriaceae</taxon>
        <taxon>Microbacterium</taxon>
    </lineage>
</organism>
<dbReference type="Proteomes" id="UP001230289">
    <property type="component" value="Unassembled WGS sequence"/>
</dbReference>
<comment type="caution">
    <text evidence="3">The sequence shown here is derived from an EMBL/GenBank/DDBJ whole genome shotgun (WGS) entry which is preliminary data.</text>
</comment>
<reference evidence="3 4" key="1">
    <citation type="submission" date="2023-08" db="EMBL/GenBank/DDBJ databases">
        <title>Microbacterium sp. nov., isolated from a waste landfill.</title>
        <authorList>
            <person name="Wen W."/>
        </authorList>
    </citation>
    <scope>NUCLEOTIDE SEQUENCE [LARGE SCALE GENOMIC DNA]</scope>
    <source>
        <strain evidence="3 4">ASV81</strain>
    </source>
</reference>
<feature type="region of interest" description="Disordered" evidence="1">
    <location>
        <begin position="305"/>
        <end position="331"/>
    </location>
</feature>
<keyword evidence="4" id="KW-1185">Reference proteome</keyword>
<gene>
    <name evidence="3" type="ORF">RBR11_09065</name>
</gene>
<name>A0ABU0XG18_9MICO</name>
<feature type="chain" id="PRO_5045095370" description="Lipoprotein" evidence="2">
    <location>
        <begin position="21"/>
        <end position="370"/>
    </location>
</feature>
<protein>
    <recommendedName>
        <fullName evidence="5">Lipoprotein</fullName>
    </recommendedName>
</protein>
<evidence type="ECO:0000256" key="1">
    <source>
        <dbReference type="SAM" id="MobiDB-lite"/>
    </source>
</evidence>
<proteinExistence type="predicted"/>
<dbReference type="EMBL" id="JAVFCB010000004">
    <property type="protein sequence ID" value="MDQ4214066.1"/>
    <property type="molecule type" value="Genomic_DNA"/>
</dbReference>
<evidence type="ECO:0000256" key="2">
    <source>
        <dbReference type="SAM" id="SignalP"/>
    </source>
</evidence>
<evidence type="ECO:0000313" key="3">
    <source>
        <dbReference type="EMBL" id="MDQ4214066.1"/>
    </source>
</evidence>
<accession>A0ABU0XG18</accession>
<dbReference type="RefSeq" id="WP_308489000.1">
    <property type="nucleotide sequence ID" value="NZ_JAVFCB010000004.1"/>
</dbReference>
<sequence length="370" mass="39937">MRLATAVLIALALLPLAACTDSGALGAIPSDSPGATIDTPSPTPSSDTWFSNPVAEKPDWGGMYLGDLKINGDQYSYLDVAGDKPRYRNVAEVPLEVGSPEPRIDPAKPLVVEFQSKCRSEWLEPPKKQNGKADRPAVPELLMFIAKSEDAVDGVPVFCTTDNLNYEGMANSWAWFIDTNYGDGNYFIVTTVKGSRWRQVVPLTISTGILNRQGAGLGKNGIWDDPRANALPGEQGVIDAWPLVTKSAPTAKAHWWVAPQEENFFSASDIKITGSGTNSDPITGSFAVTLSGEHRSARTNTWVLGRDKDATHGPELSCASESNGKGSSPETHFKCDIRPFVDARGKTDAYYLILTSQPGGVRQVIKLPMK</sequence>
<feature type="compositionally biased region" description="Polar residues" evidence="1">
    <location>
        <begin position="319"/>
        <end position="330"/>
    </location>
</feature>
<feature type="signal peptide" evidence="2">
    <location>
        <begin position="1"/>
        <end position="20"/>
    </location>
</feature>